<gene>
    <name evidence="2" type="ORF">FSW04_18620</name>
</gene>
<name>A0A5B8U8R9_9ACTN</name>
<evidence type="ECO:0000259" key="1">
    <source>
        <dbReference type="Pfam" id="PF01370"/>
    </source>
</evidence>
<proteinExistence type="predicted"/>
<sequence length="304" mass="32328">MRVLLAGATGAIGRPLLARLVAEGHDVVGTTRDLARATAIEREGATAAVLDAFDAAAVRDTVLAARPEVVIHQLTALPAAPDPKAMGAAVQQTSRLRRKTVPVFLDAAREAGARRAIVQSIAFVTRPDGRPVHDEDAPLEDDMAAGAVGAMEAAVRAADGLEGVVLRYGFFYGPGTWYARDGAVAELIRRRRYPLIGSAQGRSSWVHVDDAVDATVRALDHGAPGVYNVCDDAPATQAEWLPEAARLLGARPPRHVPAWLARRLAGPVVVHYATTLPGSANGRARAAFSWSPRPWREGFAEVLR</sequence>
<dbReference type="Proteomes" id="UP000321805">
    <property type="component" value="Chromosome"/>
</dbReference>
<dbReference type="InterPro" id="IPR001509">
    <property type="entry name" value="Epimerase_deHydtase"/>
</dbReference>
<reference evidence="2 3" key="1">
    <citation type="journal article" date="2018" name="J. Microbiol.">
        <title>Baekduia soli gen. nov., sp. nov., a novel bacterium isolated from the soil of Baekdu Mountain and proposal of a novel family name, Baekduiaceae fam. nov.</title>
        <authorList>
            <person name="An D.S."/>
            <person name="Siddiqi M.Z."/>
            <person name="Kim K.H."/>
            <person name="Yu H.S."/>
            <person name="Im W.T."/>
        </authorList>
    </citation>
    <scope>NUCLEOTIDE SEQUENCE [LARGE SCALE GENOMIC DNA]</scope>
    <source>
        <strain evidence="2 3">BR7-21</strain>
    </source>
</reference>
<dbReference type="Gene3D" id="3.40.50.720">
    <property type="entry name" value="NAD(P)-binding Rossmann-like Domain"/>
    <property type="match status" value="1"/>
</dbReference>
<dbReference type="RefSeq" id="WP_146921747.1">
    <property type="nucleotide sequence ID" value="NZ_CP042430.1"/>
</dbReference>
<dbReference type="InterPro" id="IPR051783">
    <property type="entry name" value="NAD(P)-dependent_oxidoreduct"/>
</dbReference>
<dbReference type="Pfam" id="PF01370">
    <property type="entry name" value="Epimerase"/>
    <property type="match status" value="1"/>
</dbReference>
<dbReference type="GO" id="GO:0005737">
    <property type="term" value="C:cytoplasm"/>
    <property type="evidence" value="ECO:0007669"/>
    <property type="project" value="TreeGrafter"/>
</dbReference>
<dbReference type="GO" id="GO:0004029">
    <property type="term" value="F:aldehyde dehydrogenase (NAD+) activity"/>
    <property type="evidence" value="ECO:0007669"/>
    <property type="project" value="TreeGrafter"/>
</dbReference>
<protein>
    <submittedName>
        <fullName evidence="2">NAD(P)-dependent oxidoreductase</fullName>
    </submittedName>
</protein>
<dbReference type="SUPFAM" id="SSF51735">
    <property type="entry name" value="NAD(P)-binding Rossmann-fold domains"/>
    <property type="match status" value="1"/>
</dbReference>
<feature type="domain" description="NAD-dependent epimerase/dehydratase" evidence="1">
    <location>
        <begin position="3"/>
        <end position="230"/>
    </location>
</feature>
<dbReference type="AlphaFoldDB" id="A0A5B8U8R9"/>
<keyword evidence="3" id="KW-1185">Reference proteome</keyword>
<dbReference type="EMBL" id="CP042430">
    <property type="protein sequence ID" value="QEC49385.1"/>
    <property type="molecule type" value="Genomic_DNA"/>
</dbReference>
<dbReference type="PANTHER" id="PTHR48079">
    <property type="entry name" value="PROTEIN YEEZ"/>
    <property type="match status" value="1"/>
</dbReference>
<dbReference type="InterPro" id="IPR036291">
    <property type="entry name" value="NAD(P)-bd_dom_sf"/>
</dbReference>
<accession>A0A5B8U8R9</accession>
<evidence type="ECO:0000313" key="2">
    <source>
        <dbReference type="EMBL" id="QEC49385.1"/>
    </source>
</evidence>
<dbReference type="PANTHER" id="PTHR48079:SF6">
    <property type="entry name" value="NAD(P)-BINDING DOMAIN-CONTAINING PROTEIN-RELATED"/>
    <property type="match status" value="1"/>
</dbReference>
<dbReference type="KEGG" id="bsol:FSW04_18620"/>
<dbReference type="OrthoDB" id="9787292at2"/>
<evidence type="ECO:0000313" key="3">
    <source>
        <dbReference type="Proteomes" id="UP000321805"/>
    </source>
</evidence>
<organism evidence="2 3">
    <name type="scientific">Baekduia soli</name>
    <dbReference type="NCBI Taxonomy" id="496014"/>
    <lineage>
        <taxon>Bacteria</taxon>
        <taxon>Bacillati</taxon>
        <taxon>Actinomycetota</taxon>
        <taxon>Thermoleophilia</taxon>
        <taxon>Solirubrobacterales</taxon>
        <taxon>Baekduiaceae</taxon>
        <taxon>Baekduia</taxon>
    </lineage>
</organism>